<feature type="domain" description="HMA" evidence="12">
    <location>
        <begin position="2"/>
        <end position="68"/>
    </location>
</feature>
<keyword evidence="6 11" id="KW-0547">Nucleotide-binding</keyword>
<dbReference type="FunFam" id="2.70.150.10:FF:000020">
    <property type="entry name" value="Copper-exporting P-type ATPase A"/>
    <property type="match status" value="1"/>
</dbReference>
<evidence type="ECO:0000256" key="7">
    <source>
        <dbReference type="ARBA" id="ARBA00022840"/>
    </source>
</evidence>
<dbReference type="GO" id="GO:0005524">
    <property type="term" value="F:ATP binding"/>
    <property type="evidence" value="ECO:0007669"/>
    <property type="project" value="UniProtKB-UniRule"/>
</dbReference>
<protein>
    <submittedName>
        <fullName evidence="13">Copper-translocating P-type ATPase</fullName>
    </submittedName>
</protein>
<dbReference type="Gene3D" id="3.30.70.100">
    <property type="match status" value="1"/>
</dbReference>
<dbReference type="AlphaFoldDB" id="A0A1F7IYR6"/>
<sequence>MIKKTFPIVGMHCASCKTLIEDVVGELTGVKNVMVNYATEKMTVEYDEDKVNIEKLKKAVASAGTYQMVYTPSGTTVLASPPEVEKMSMEHHNMHHDEENSDQHDHGIPLDEKLRNELYNNLKRRVTLMGLGAIPFLIYMFWMAFGMKFGLPELSKILPNVNFLQFLLATPILFIGGKDVFVSAWTAAKIKASNMDTLIALGTGTAWAYSTIVTFFPQTFSTTLEAGGEVYFEASVFIIFFILLGRLLEMRAKGQAAQAIKALLHLQAKEAIVIRKGKEIRIPVEFVMVGDTVVVKPGQKFPVDGTIVEGSTEIDESMVTGESIPVYKQKGDAVIGATINKSGFIKYRATKVGADTLLSQIIRMVEEAQATEAPIQRLADRVSSVFVPAVIIIATLAFAFWFTTSIPFATYIAITVLIIACPCALGLATPTAVLVGTGKAARHGILIKDAEALEIAHKINVIVFDKTGTLTKGKPEVVDYEPRDKTISSLLYSIERRSHHPLAEAVVSYFEDSTSLTPSSRRESRGGVKELEVSSFKDHPGLGIEAKINNKHILVGTEKFLRENEINISGDFDKKINDLRHSGKTVSLVVVDKAVLAVVGIADTVKEDAKETLSKLHDMGIKTMMITGDNKITAQAVAQELGIDEVLAEVMPADKSKKIKELQNIRHSELVSESKRSRNEFGMTFSNKRQIVAMVGDGINDAPALAQADVGIAMGTGTDVAIATGDIVLVKGTLEKVVQTIKLSRQTLAIIKQNLFWAFGYNIIGIPIAAGLLYPGFGLLLSPIIASVAMALSSVSVVGNSLRLKYQ</sequence>
<dbReference type="PRINTS" id="PR00119">
    <property type="entry name" value="CATATPASE"/>
</dbReference>
<dbReference type="InterPro" id="IPR023298">
    <property type="entry name" value="ATPase_P-typ_TM_dom_sf"/>
</dbReference>
<dbReference type="Gene3D" id="3.40.50.1000">
    <property type="entry name" value="HAD superfamily/HAD-like"/>
    <property type="match status" value="1"/>
</dbReference>
<keyword evidence="9 11" id="KW-1133">Transmembrane helix</keyword>
<dbReference type="InterPro" id="IPR059000">
    <property type="entry name" value="ATPase_P-type_domA"/>
</dbReference>
<feature type="transmembrane region" description="Helical" evidence="11">
    <location>
        <begin position="198"/>
        <end position="218"/>
    </location>
</feature>
<dbReference type="Pfam" id="PF00702">
    <property type="entry name" value="Hydrolase"/>
    <property type="match status" value="1"/>
</dbReference>
<dbReference type="CDD" id="cd00371">
    <property type="entry name" value="HMA"/>
    <property type="match status" value="1"/>
</dbReference>
<evidence type="ECO:0000256" key="11">
    <source>
        <dbReference type="RuleBase" id="RU362081"/>
    </source>
</evidence>
<dbReference type="GO" id="GO:0055070">
    <property type="term" value="P:copper ion homeostasis"/>
    <property type="evidence" value="ECO:0007669"/>
    <property type="project" value="TreeGrafter"/>
</dbReference>
<gene>
    <name evidence="13" type="ORF">A3A93_03575</name>
</gene>
<keyword evidence="8" id="KW-1278">Translocase</keyword>
<dbReference type="Pfam" id="PF00403">
    <property type="entry name" value="HMA"/>
    <property type="match status" value="1"/>
</dbReference>
<evidence type="ECO:0000313" key="13">
    <source>
        <dbReference type="EMBL" id="OGK48516.1"/>
    </source>
</evidence>
<proteinExistence type="inferred from homology"/>
<dbReference type="PROSITE" id="PS00154">
    <property type="entry name" value="ATPASE_E1_E2"/>
    <property type="match status" value="1"/>
</dbReference>
<dbReference type="EMBL" id="MGAL01000014">
    <property type="protein sequence ID" value="OGK48516.1"/>
    <property type="molecule type" value="Genomic_DNA"/>
</dbReference>
<dbReference type="STRING" id="1802061.A3A93_03575"/>
<dbReference type="GO" id="GO:0005507">
    <property type="term" value="F:copper ion binding"/>
    <property type="evidence" value="ECO:0007669"/>
    <property type="project" value="TreeGrafter"/>
</dbReference>
<evidence type="ECO:0000256" key="5">
    <source>
        <dbReference type="ARBA" id="ARBA00022723"/>
    </source>
</evidence>
<dbReference type="InterPro" id="IPR036412">
    <property type="entry name" value="HAD-like_sf"/>
</dbReference>
<accession>A0A1F7IYR6</accession>
<dbReference type="InterPro" id="IPR017969">
    <property type="entry name" value="Heavy-metal-associated_CS"/>
</dbReference>
<comment type="subcellular location">
    <subcellularLocation>
        <location evidence="1">Cell membrane</location>
        <topology evidence="1">Multi-pass membrane protein</topology>
    </subcellularLocation>
</comment>
<dbReference type="Pfam" id="PF00122">
    <property type="entry name" value="E1-E2_ATPase"/>
    <property type="match status" value="1"/>
</dbReference>
<organism evidence="13 14">
    <name type="scientific">Candidatus Roizmanbacteria bacterium RIFCSPLOWO2_01_FULL_38_12</name>
    <dbReference type="NCBI Taxonomy" id="1802061"/>
    <lineage>
        <taxon>Bacteria</taxon>
        <taxon>Candidatus Roizmaniibacteriota</taxon>
    </lineage>
</organism>
<evidence type="ECO:0000256" key="1">
    <source>
        <dbReference type="ARBA" id="ARBA00004651"/>
    </source>
</evidence>
<dbReference type="InterPro" id="IPR027256">
    <property type="entry name" value="P-typ_ATPase_IB"/>
</dbReference>
<keyword evidence="4 11" id="KW-0812">Transmembrane</keyword>
<dbReference type="PROSITE" id="PS01047">
    <property type="entry name" value="HMA_1"/>
    <property type="match status" value="1"/>
</dbReference>
<keyword evidence="5 11" id="KW-0479">Metal-binding</keyword>
<evidence type="ECO:0000256" key="2">
    <source>
        <dbReference type="ARBA" id="ARBA00006024"/>
    </source>
</evidence>
<dbReference type="GO" id="GO:0043682">
    <property type="term" value="F:P-type divalent copper transporter activity"/>
    <property type="evidence" value="ECO:0007669"/>
    <property type="project" value="TreeGrafter"/>
</dbReference>
<evidence type="ECO:0000256" key="6">
    <source>
        <dbReference type="ARBA" id="ARBA00022741"/>
    </source>
</evidence>
<dbReference type="InterPro" id="IPR023299">
    <property type="entry name" value="ATPase_P-typ_cyto_dom_N"/>
</dbReference>
<feature type="transmembrane region" description="Helical" evidence="11">
    <location>
        <begin position="755"/>
        <end position="774"/>
    </location>
</feature>
<reference evidence="13 14" key="1">
    <citation type="journal article" date="2016" name="Nat. Commun.">
        <title>Thousands of microbial genomes shed light on interconnected biogeochemical processes in an aquifer system.</title>
        <authorList>
            <person name="Anantharaman K."/>
            <person name="Brown C.T."/>
            <person name="Hug L.A."/>
            <person name="Sharon I."/>
            <person name="Castelle C.J."/>
            <person name="Probst A.J."/>
            <person name="Thomas B.C."/>
            <person name="Singh A."/>
            <person name="Wilkins M.J."/>
            <person name="Karaoz U."/>
            <person name="Brodie E.L."/>
            <person name="Williams K.H."/>
            <person name="Hubbard S.S."/>
            <person name="Banfield J.F."/>
        </authorList>
    </citation>
    <scope>NUCLEOTIDE SEQUENCE [LARGE SCALE GENOMIC DNA]</scope>
</reference>
<dbReference type="InterPro" id="IPR006121">
    <property type="entry name" value="HMA_dom"/>
</dbReference>
<dbReference type="CDD" id="cd02094">
    <property type="entry name" value="P-type_ATPase_Cu-like"/>
    <property type="match status" value="1"/>
</dbReference>
<evidence type="ECO:0000256" key="10">
    <source>
        <dbReference type="ARBA" id="ARBA00023136"/>
    </source>
</evidence>
<comment type="caution">
    <text evidence="13">The sequence shown here is derived from an EMBL/GenBank/DDBJ whole genome shotgun (WGS) entry which is preliminary data.</text>
</comment>
<keyword evidence="7 11" id="KW-0067">ATP-binding</keyword>
<keyword evidence="3 11" id="KW-1003">Cell membrane</keyword>
<dbReference type="PROSITE" id="PS50846">
    <property type="entry name" value="HMA_2"/>
    <property type="match status" value="1"/>
</dbReference>
<dbReference type="PANTHER" id="PTHR43520">
    <property type="entry name" value="ATP7, ISOFORM B"/>
    <property type="match status" value="1"/>
</dbReference>
<dbReference type="InterPro" id="IPR008250">
    <property type="entry name" value="ATPase_P-typ_transduc_dom_A_sf"/>
</dbReference>
<feature type="transmembrane region" description="Helical" evidence="11">
    <location>
        <begin position="157"/>
        <end position="177"/>
    </location>
</feature>
<evidence type="ECO:0000313" key="14">
    <source>
        <dbReference type="Proteomes" id="UP000177141"/>
    </source>
</evidence>
<dbReference type="InterPro" id="IPR018303">
    <property type="entry name" value="ATPase_P-typ_P_site"/>
</dbReference>
<dbReference type="NCBIfam" id="TIGR01494">
    <property type="entry name" value="ATPase_P-type"/>
    <property type="match status" value="2"/>
</dbReference>
<comment type="similarity">
    <text evidence="2 11">Belongs to the cation transport ATPase (P-type) (TC 3.A.3) family. Type IB subfamily.</text>
</comment>
<dbReference type="InterPro" id="IPR001757">
    <property type="entry name" value="P_typ_ATPase"/>
</dbReference>
<dbReference type="SFLD" id="SFLDG00002">
    <property type="entry name" value="C1.7:_P-type_atpase_like"/>
    <property type="match status" value="1"/>
</dbReference>
<dbReference type="GO" id="GO:0016887">
    <property type="term" value="F:ATP hydrolysis activity"/>
    <property type="evidence" value="ECO:0007669"/>
    <property type="project" value="InterPro"/>
</dbReference>
<evidence type="ECO:0000256" key="4">
    <source>
        <dbReference type="ARBA" id="ARBA00022692"/>
    </source>
</evidence>
<dbReference type="PANTHER" id="PTHR43520:SF8">
    <property type="entry name" value="P-TYPE CU(+) TRANSPORTER"/>
    <property type="match status" value="1"/>
</dbReference>
<feature type="transmembrane region" description="Helical" evidence="11">
    <location>
        <begin position="230"/>
        <end position="248"/>
    </location>
</feature>
<evidence type="ECO:0000256" key="8">
    <source>
        <dbReference type="ARBA" id="ARBA00022967"/>
    </source>
</evidence>
<feature type="transmembrane region" description="Helical" evidence="11">
    <location>
        <begin position="385"/>
        <end position="402"/>
    </location>
</feature>
<dbReference type="Gene3D" id="3.40.1110.10">
    <property type="entry name" value="Calcium-transporting ATPase, cytoplasmic domain N"/>
    <property type="match status" value="1"/>
</dbReference>
<dbReference type="Proteomes" id="UP000177141">
    <property type="component" value="Unassembled WGS sequence"/>
</dbReference>
<keyword evidence="10 11" id="KW-0472">Membrane</keyword>
<dbReference type="InterPro" id="IPR023214">
    <property type="entry name" value="HAD_sf"/>
</dbReference>
<dbReference type="GO" id="GO:0005886">
    <property type="term" value="C:plasma membrane"/>
    <property type="evidence" value="ECO:0007669"/>
    <property type="project" value="UniProtKB-SubCell"/>
</dbReference>
<evidence type="ECO:0000259" key="12">
    <source>
        <dbReference type="PROSITE" id="PS50846"/>
    </source>
</evidence>
<evidence type="ECO:0000256" key="9">
    <source>
        <dbReference type="ARBA" id="ARBA00022989"/>
    </source>
</evidence>
<feature type="transmembrane region" description="Helical" evidence="11">
    <location>
        <begin position="126"/>
        <end position="145"/>
    </location>
</feature>
<feature type="transmembrane region" description="Helical" evidence="11">
    <location>
        <begin position="780"/>
        <end position="802"/>
    </location>
</feature>
<dbReference type="InterPro" id="IPR036163">
    <property type="entry name" value="HMA_dom_sf"/>
</dbReference>
<dbReference type="SFLD" id="SFLDS00003">
    <property type="entry name" value="Haloacid_Dehalogenase"/>
    <property type="match status" value="1"/>
</dbReference>
<evidence type="ECO:0000256" key="3">
    <source>
        <dbReference type="ARBA" id="ARBA00022475"/>
    </source>
</evidence>
<dbReference type="InterPro" id="IPR044492">
    <property type="entry name" value="P_typ_ATPase_HD_dom"/>
</dbReference>
<dbReference type="SUPFAM" id="SSF56784">
    <property type="entry name" value="HAD-like"/>
    <property type="match status" value="1"/>
</dbReference>
<dbReference type="NCBIfam" id="TIGR01525">
    <property type="entry name" value="ATPase-IB_hvy"/>
    <property type="match status" value="1"/>
</dbReference>
<dbReference type="SUPFAM" id="SSF81665">
    <property type="entry name" value="Calcium ATPase, transmembrane domain M"/>
    <property type="match status" value="1"/>
</dbReference>
<dbReference type="SUPFAM" id="SSF55008">
    <property type="entry name" value="HMA, heavy metal-associated domain"/>
    <property type="match status" value="1"/>
</dbReference>
<feature type="transmembrane region" description="Helical" evidence="11">
    <location>
        <begin position="408"/>
        <end position="435"/>
    </location>
</feature>
<dbReference type="NCBIfam" id="TIGR01511">
    <property type="entry name" value="ATPase-IB1_Cu"/>
    <property type="match status" value="1"/>
</dbReference>
<dbReference type="Gene3D" id="2.70.150.10">
    <property type="entry name" value="Calcium-transporting ATPase, cytoplasmic transduction domain A"/>
    <property type="match status" value="1"/>
</dbReference>
<name>A0A1F7IYR6_9BACT</name>
<dbReference type="SUPFAM" id="SSF81653">
    <property type="entry name" value="Calcium ATPase, transduction domain A"/>
    <property type="match status" value="1"/>
</dbReference>
<dbReference type="SFLD" id="SFLDF00027">
    <property type="entry name" value="p-type_atpase"/>
    <property type="match status" value="1"/>
</dbReference>